<dbReference type="SUPFAM" id="SSF48452">
    <property type="entry name" value="TPR-like"/>
    <property type="match status" value="1"/>
</dbReference>
<dbReference type="RefSeq" id="WP_154416668.1">
    <property type="nucleotide sequence ID" value="NZ_VUNS01000001.1"/>
</dbReference>
<organism evidence="2 3">
    <name type="scientific">Victivallis lenta</name>
    <dbReference type="NCBI Taxonomy" id="2606640"/>
    <lineage>
        <taxon>Bacteria</taxon>
        <taxon>Pseudomonadati</taxon>
        <taxon>Lentisphaerota</taxon>
        <taxon>Lentisphaeria</taxon>
        <taxon>Victivallales</taxon>
        <taxon>Victivallaceae</taxon>
        <taxon>Victivallis</taxon>
    </lineage>
</organism>
<dbReference type="InterPro" id="IPR011990">
    <property type="entry name" value="TPR-like_helical_dom_sf"/>
</dbReference>
<protein>
    <recommendedName>
        <fullName evidence="4">Tetratricopeptide repeat protein</fullName>
    </recommendedName>
</protein>
<gene>
    <name evidence="2" type="ORF">FYJ85_00715</name>
</gene>
<keyword evidence="3" id="KW-1185">Reference proteome</keyword>
<dbReference type="EMBL" id="VUNS01000001">
    <property type="protein sequence ID" value="MST95570.1"/>
    <property type="molecule type" value="Genomic_DNA"/>
</dbReference>
<keyword evidence="1" id="KW-0732">Signal</keyword>
<evidence type="ECO:0008006" key="4">
    <source>
        <dbReference type="Google" id="ProtNLM"/>
    </source>
</evidence>
<evidence type="ECO:0000313" key="3">
    <source>
        <dbReference type="Proteomes" id="UP000435649"/>
    </source>
</evidence>
<evidence type="ECO:0000256" key="1">
    <source>
        <dbReference type="SAM" id="SignalP"/>
    </source>
</evidence>
<dbReference type="Proteomes" id="UP000435649">
    <property type="component" value="Unassembled WGS sequence"/>
</dbReference>
<feature type="signal peptide" evidence="1">
    <location>
        <begin position="1"/>
        <end position="20"/>
    </location>
</feature>
<proteinExistence type="predicted"/>
<comment type="caution">
    <text evidence="2">The sequence shown here is derived from an EMBL/GenBank/DDBJ whole genome shotgun (WGS) entry which is preliminary data.</text>
</comment>
<accession>A0A844FWE5</accession>
<name>A0A844FWE5_9BACT</name>
<feature type="chain" id="PRO_5032783700" description="Tetratricopeptide repeat protein" evidence="1">
    <location>
        <begin position="21"/>
        <end position="276"/>
    </location>
</feature>
<sequence length="276" mass="31495">MVKPLWILAMTLAGAGLVGADSVPDAKGTASAALKAYAAMDYAQAGKLARTIPHTPEGRLVSGLCDVYDRTRQDIRRGQLTLAELFYNDKTPLPYRLEAGVALGRTTQLMKERRDLYRDAADRYDHVKIFEAVRKLAPGSSADRNAFFYLIRERLENPEQADAAFEELETFFRDFRGDRKLLPPLHLLAEYEYIRLRRDYKNAARHLMEGYEIGFANPNENRGGLFRLAFLFHKKLDDKPMAVKYFKEYLKRYPYSGQAVVARRFLEDLGEGGAEK</sequence>
<dbReference type="AlphaFoldDB" id="A0A844FWE5"/>
<evidence type="ECO:0000313" key="2">
    <source>
        <dbReference type="EMBL" id="MST95570.1"/>
    </source>
</evidence>
<reference evidence="2 3" key="1">
    <citation type="submission" date="2019-08" db="EMBL/GenBank/DDBJ databases">
        <title>In-depth cultivation of the pig gut microbiome towards novel bacterial diversity and tailored functional studies.</title>
        <authorList>
            <person name="Wylensek D."/>
            <person name="Hitch T.C.A."/>
            <person name="Clavel T."/>
        </authorList>
    </citation>
    <scope>NUCLEOTIDE SEQUENCE [LARGE SCALE GENOMIC DNA]</scope>
    <source>
        <strain evidence="2 3">BBE-744-WT-12</strain>
    </source>
</reference>